<sequence length="91" mass="10849">MMRRRQQDRQKATAKYTSNSRRVRVQYRLGCRLLSVPIHSTIAAAKAMMFRPRQHEMRPRSISRTMESIRDVHLLFPLPKLVEISEKWCLP</sequence>
<dbReference type="AlphaFoldDB" id="A0A0V0GQI3"/>
<accession>A0A0V0GQI3</accession>
<protein>
    <submittedName>
        <fullName evidence="1">Putative ovule protein</fullName>
    </submittedName>
</protein>
<dbReference type="EMBL" id="GEDG01033006">
    <property type="protein sequence ID" value="JAP10500.1"/>
    <property type="molecule type" value="Transcribed_RNA"/>
</dbReference>
<evidence type="ECO:0000313" key="1">
    <source>
        <dbReference type="EMBL" id="JAP10500.1"/>
    </source>
</evidence>
<organism evidence="1">
    <name type="scientific">Solanum chacoense</name>
    <name type="common">Chaco potato</name>
    <dbReference type="NCBI Taxonomy" id="4108"/>
    <lineage>
        <taxon>Eukaryota</taxon>
        <taxon>Viridiplantae</taxon>
        <taxon>Streptophyta</taxon>
        <taxon>Embryophyta</taxon>
        <taxon>Tracheophyta</taxon>
        <taxon>Spermatophyta</taxon>
        <taxon>Magnoliopsida</taxon>
        <taxon>eudicotyledons</taxon>
        <taxon>Gunneridae</taxon>
        <taxon>Pentapetalae</taxon>
        <taxon>asterids</taxon>
        <taxon>lamiids</taxon>
        <taxon>Solanales</taxon>
        <taxon>Solanaceae</taxon>
        <taxon>Solanoideae</taxon>
        <taxon>Solaneae</taxon>
        <taxon>Solanum</taxon>
    </lineage>
</organism>
<proteinExistence type="predicted"/>
<name>A0A0V0GQI3_SOLCH</name>
<reference evidence="1" key="1">
    <citation type="submission" date="2015-12" db="EMBL/GenBank/DDBJ databases">
        <title>Gene expression during late stages of embryo sac development: a critical building block for successful pollen-pistil interactions.</title>
        <authorList>
            <person name="Liu Y."/>
            <person name="Joly V."/>
            <person name="Sabar M."/>
            <person name="Matton D.P."/>
        </authorList>
    </citation>
    <scope>NUCLEOTIDE SEQUENCE</scope>
</reference>